<dbReference type="AlphaFoldDB" id="A5G580"/>
<dbReference type="Proteomes" id="UP000006695">
    <property type="component" value="Chromosome"/>
</dbReference>
<keyword evidence="3" id="KW-1185">Reference proteome</keyword>
<accession>A5G580</accession>
<evidence type="ECO:0000313" key="2">
    <source>
        <dbReference type="EMBL" id="ABQ26948.1"/>
    </source>
</evidence>
<keyword evidence="1" id="KW-1133">Transmembrane helix</keyword>
<dbReference type="InterPro" id="IPR021776">
    <property type="entry name" value="ActD"/>
</dbReference>
<gene>
    <name evidence="2" type="ordered locus">Gura_2774</name>
</gene>
<keyword evidence="1" id="KW-0812">Transmembrane</keyword>
<feature type="transmembrane region" description="Helical" evidence="1">
    <location>
        <begin position="90"/>
        <end position="115"/>
    </location>
</feature>
<reference evidence="2 3" key="1">
    <citation type="submission" date="2007-05" db="EMBL/GenBank/DDBJ databases">
        <title>Complete sequence of Geobacter uraniireducens Rf4.</title>
        <authorList>
            <consortium name="US DOE Joint Genome Institute"/>
            <person name="Copeland A."/>
            <person name="Lucas S."/>
            <person name="Lapidus A."/>
            <person name="Barry K."/>
            <person name="Detter J.C."/>
            <person name="Glavina del Rio T."/>
            <person name="Hammon N."/>
            <person name="Israni S."/>
            <person name="Dalin E."/>
            <person name="Tice H."/>
            <person name="Pitluck S."/>
            <person name="Chertkov O."/>
            <person name="Brettin T."/>
            <person name="Bruce D."/>
            <person name="Han C."/>
            <person name="Schmutz J."/>
            <person name="Larimer F."/>
            <person name="Land M."/>
            <person name="Hauser L."/>
            <person name="Kyrpides N."/>
            <person name="Mikhailova N."/>
            <person name="Shelobolina E."/>
            <person name="Aklujkar M."/>
            <person name="Lovley D."/>
            <person name="Richardson P."/>
        </authorList>
    </citation>
    <scope>NUCLEOTIDE SEQUENCE [LARGE SCALE GENOMIC DNA]</scope>
    <source>
        <strain evidence="2 3">Rf4</strain>
    </source>
</reference>
<dbReference type="HOGENOM" id="CLU_1400736_0_0_7"/>
<dbReference type="RefSeq" id="WP_011939624.1">
    <property type="nucleotide sequence ID" value="NC_009483.1"/>
</dbReference>
<sequence>MEILGIFRDIESAGRGVEGLLRAGFTEAQITSLTSVSYPDGVLVKTDRRSWFRWLALAGGIVGVVAGFLLAAGTAWLYPVQTGDKPIIAFYPTGIVTFELTMLFAIVGTMVGMFLEMRLPPLGKRLYDPAIAEGCIGISVTAHAGGEIVACGRGTTPGECIGTIASVPVKEQKSLAEEIMREAGAIRLIAEATL</sequence>
<feature type="transmembrane region" description="Helical" evidence="1">
    <location>
        <begin position="54"/>
        <end position="78"/>
    </location>
</feature>
<keyword evidence="1" id="KW-0472">Membrane</keyword>
<dbReference type="STRING" id="351605.Gura_2774"/>
<dbReference type="Pfam" id="PF11821">
    <property type="entry name" value="ActD"/>
    <property type="match status" value="1"/>
</dbReference>
<evidence type="ECO:0008006" key="4">
    <source>
        <dbReference type="Google" id="ProtNLM"/>
    </source>
</evidence>
<dbReference type="KEGG" id="gur:Gura_2774"/>
<dbReference type="OrthoDB" id="158822at2"/>
<name>A5G580_GEOUR</name>
<dbReference type="EMBL" id="CP000698">
    <property type="protein sequence ID" value="ABQ26948.1"/>
    <property type="molecule type" value="Genomic_DNA"/>
</dbReference>
<organism evidence="2 3">
    <name type="scientific">Geotalea uraniireducens (strain Rf4)</name>
    <name type="common">Geobacter uraniireducens</name>
    <dbReference type="NCBI Taxonomy" id="351605"/>
    <lineage>
        <taxon>Bacteria</taxon>
        <taxon>Pseudomonadati</taxon>
        <taxon>Thermodesulfobacteriota</taxon>
        <taxon>Desulfuromonadia</taxon>
        <taxon>Geobacterales</taxon>
        <taxon>Geobacteraceae</taxon>
        <taxon>Geotalea</taxon>
    </lineage>
</organism>
<proteinExistence type="predicted"/>
<protein>
    <recommendedName>
        <fullName evidence="4">DUF3341 domain-containing protein</fullName>
    </recommendedName>
</protein>
<evidence type="ECO:0000256" key="1">
    <source>
        <dbReference type="SAM" id="Phobius"/>
    </source>
</evidence>
<evidence type="ECO:0000313" key="3">
    <source>
        <dbReference type="Proteomes" id="UP000006695"/>
    </source>
</evidence>